<keyword evidence="6" id="KW-0697">Rotamase</keyword>
<evidence type="ECO:0000259" key="9">
    <source>
        <dbReference type="PROSITE" id="PS50059"/>
    </source>
</evidence>
<dbReference type="EC" id="5.2.1.8" evidence="4"/>
<evidence type="ECO:0000256" key="4">
    <source>
        <dbReference type="ARBA" id="ARBA00013194"/>
    </source>
</evidence>
<evidence type="ECO:0000313" key="10">
    <source>
        <dbReference type="EMBL" id="VAX11043.1"/>
    </source>
</evidence>
<dbReference type="PROSITE" id="PS50059">
    <property type="entry name" value="FKBP_PPIASE"/>
    <property type="match status" value="1"/>
</dbReference>
<dbReference type="EMBL" id="UOFY01000061">
    <property type="protein sequence ID" value="VAX11043.1"/>
    <property type="molecule type" value="Genomic_DNA"/>
</dbReference>
<proteinExistence type="inferred from homology"/>
<dbReference type="Gene3D" id="3.10.50.40">
    <property type="match status" value="1"/>
</dbReference>
<sequence>MSESNPDQVVKKNKVVTFTYIILDEGGSVQEQSDIPMSYLHGGDDRIFPAVMAAMDGHQEGDKVEIVLPPKEGFGEYDASLTYRDKISNVPPEYQQIGTEAEFKNETGETVKMTVVKLENGEIMLDGNHPFAGKTMTFKVSITAIRDAADEEIRTGKVVTDGPDLSTTH</sequence>
<dbReference type="Gene3D" id="2.40.10.330">
    <property type="match status" value="1"/>
</dbReference>
<evidence type="ECO:0000256" key="5">
    <source>
        <dbReference type="ARBA" id="ARBA00022490"/>
    </source>
</evidence>
<dbReference type="SUPFAM" id="SSF54534">
    <property type="entry name" value="FKBP-like"/>
    <property type="match status" value="1"/>
</dbReference>
<gene>
    <name evidence="10" type="ORF">MNBD_GAMMA25-2248</name>
</gene>
<dbReference type="InterPro" id="IPR048261">
    <property type="entry name" value="SlpA/SlyD-like_ins_sf"/>
</dbReference>
<feature type="domain" description="PPIase FKBP-type" evidence="9">
    <location>
        <begin position="13"/>
        <end position="92"/>
    </location>
</feature>
<keyword evidence="8 10" id="KW-0413">Isomerase</keyword>
<accession>A0A3B1BG11</accession>
<dbReference type="InterPro" id="IPR046357">
    <property type="entry name" value="PPIase_dom_sf"/>
</dbReference>
<comment type="similarity">
    <text evidence="3">Belongs to the FKBP-type PPIase family.</text>
</comment>
<evidence type="ECO:0000256" key="3">
    <source>
        <dbReference type="ARBA" id="ARBA00006577"/>
    </source>
</evidence>
<protein>
    <recommendedName>
        <fullName evidence="4">peptidylprolyl isomerase</fullName>
        <ecNumber evidence="4">5.2.1.8</ecNumber>
    </recommendedName>
</protein>
<dbReference type="GO" id="GO:0005737">
    <property type="term" value="C:cytoplasm"/>
    <property type="evidence" value="ECO:0007669"/>
    <property type="project" value="UniProtKB-SubCell"/>
</dbReference>
<reference evidence="10" key="1">
    <citation type="submission" date="2018-06" db="EMBL/GenBank/DDBJ databases">
        <authorList>
            <person name="Zhirakovskaya E."/>
        </authorList>
    </citation>
    <scope>NUCLEOTIDE SEQUENCE</scope>
</reference>
<comment type="catalytic activity">
    <reaction evidence="1">
        <text>[protein]-peptidylproline (omega=180) = [protein]-peptidylproline (omega=0)</text>
        <dbReference type="Rhea" id="RHEA:16237"/>
        <dbReference type="Rhea" id="RHEA-COMP:10747"/>
        <dbReference type="Rhea" id="RHEA-COMP:10748"/>
        <dbReference type="ChEBI" id="CHEBI:83833"/>
        <dbReference type="ChEBI" id="CHEBI:83834"/>
        <dbReference type="EC" id="5.2.1.8"/>
    </reaction>
</comment>
<keyword evidence="5" id="KW-0963">Cytoplasm</keyword>
<dbReference type="AlphaFoldDB" id="A0A3B1BG11"/>
<evidence type="ECO:0000256" key="6">
    <source>
        <dbReference type="ARBA" id="ARBA00023110"/>
    </source>
</evidence>
<dbReference type="PANTHER" id="PTHR47861">
    <property type="entry name" value="FKBP-TYPE PEPTIDYL-PROLYL CIS-TRANS ISOMERASE SLYD"/>
    <property type="match status" value="1"/>
</dbReference>
<dbReference type="GO" id="GO:0003755">
    <property type="term" value="F:peptidyl-prolyl cis-trans isomerase activity"/>
    <property type="evidence" value="ECO:0007669"/>
    <property type="project" value="UniProtKB-KW"/>
</dbReference>
<evidence type="ECO:0000256" key="2">
    <source>
        <dbReference type="ARBA" id="ARBA00004496"/>
    </source>
</evidence>
<organism evidence="10">
    <name type="scientific">hydrothermal vent metagenome</name>
    <dbReference type="NCBI Taxonomy" id="652676"/>
    <lineage>
        <taxon>unclassified sequences</taxon>
        <taxon>metagenomes</taxon>
        <taxon>ecological metagenomes</taxon>
    </lineage>
</organism>
<evidence type="ECO:0000256" key="8">
    <source>
        <dbReference type="ARBA" id="ARBA00023235"/>
    </source>
</evidence>
<evidence type="ECO:0000256" key="7">
    <source>
        <dbReference type="ARBA" id="ARBA00023186"/>
    </source>
</evidence>
<name>A0A3B1BG11_9ZZZZ</name>
<dbReference type="PANTHER" id="PTHR47861:SF3">
    <property type="entry name" value="FKBP-TYPE PEPTIDYL-PROLYL CIS-TRANS ISOMERASE SLYD"/>
    <property type="match status" value="1"/>
</dbReference>
<dbReference type="GO" id="GO:0042026">
    <property type="term" value="P:protein refolding"/>
    <property type="evidence" value="ECO:0007669"/>
    <property type="project" value="UniProtKB-ARBA"/>
</dbReference>
<evidence type="ECO:0000256" key="1">
    <source>
        <dbReference type="ARBA" id="ARBA00000971"/>
    </source>
</evidence>
<keyword evidence="7" id="KW-0143">Chaperone</keyword>
<comment type="subcellular location">
    <subcellularLocation>
        <location evidence="2">Cytoplasm</location>
    </subcellularLocation>
</comment>
<dbReference type="InterPro" id="IPR001179">
    <property type="entry name" value="PPIase_FKBP_dom"/>
</dbReference>